<organism evidence="5 6">
    <name type="scientific">Coregonus suidteri</name>
    <dbReference type="NCBI Taxonomy" id="861788"/>
    <lineage>
        <taxon>Eukaryota</taxon>
        <taxon>Metazoa</taxon>
        <taxon>Chordata</taxon>
        <taxon>Craniata</taxon>
        <taxon>Vertebrata</taxon>
        <taxon>Euteleostomi</taxon>
        <taxon>Actinopterygii</taxon>
        <taxon>Neopterygii</taxon>
        <taxon>Teleostei</taxon>
        <taxon>Protacanthopterygii</taxon>
        <taxon>Salmoniformes</taxon>
        <taxon>Salmonidae</taxon>
        <taxon>Coregoninae</taxon>
        <taxon>Coregonus</taxon>
    </lineage>
</organism>
<evidence type="ECO:0000313" key="5">
    <source>
        <dbReference type="EMBL" id="KAK6321292.1"/>
    </source>
</evidence>
<accession>A0AAN8RBW1</accession>
<evidence type="ECO:0000256" key="3">
    <source>
        <dbReference type="SAM" id="MobiDB-lite"/>
    </source>
</evidence>
<feature type="region of interest" description="Disordered" evidence="3">
    <location>
        <begin position="111"/>
        <end position="131"/>
    </location>
</feature>
<dbReference type="Pfam" id="PF03781">
    <property type="entry name" value="FGE-sulfatase"/>
    <property type="match status" value="1"/>
</dbReference>
<name>A0AAN8RBW1_9TELE</name>
<evidence type="ECO:0000256" key="2">
    <source>
        <dbReference type="ARBA" id="ARBA00005310"/>
    </source>
</evidence>
<dbReference type="SUPFAM" id="SSF56436">
    <property type="entry name" value="C-type lectin-like"/>
    <property type="match status" value="1"/>
</dbReference>
<sequence length="131" mass="14939">MLPQTVQSCAKLYLRCAFRRIGNKDILAVRVHLDPFYMDAHEVSNRHFQSFINATGYVTEVAAAPWWMPVRGADCRHPEGLDSSITNRLYPWGNKLNPKGQHYANLWQGEFPPHNPHNSGEDGYTKTSPVM</sequence>
<feature type="domain" description="Sulfatase-modifying factor enzyme-like" evidence="4">
    <location>
        <begin position="28"/>
        <end position="87"/>
    </location>
</feature>
<dbReference type="PANTHER" id="PTHR23150:SF19">
    <property type="entry name" value="FORMYLGLYCINE-GENERATING ENZYME"/>
    <property type="match status" value="1"/>
</dbReference>
<evidence type="ECO:0000313" key="6">
    <source>
        <dbReference type="Proteomes" id="UP001356427"/>
    </source>
</evidence>
<comment type="similarity">
    <text evidence="2">Belongs to the sulfatase-modifying factor family.</text>
</comment>
<dbReference type="Proteomes" id="UP001356427">
    <property type="component" value="Unassembled WGS sequence"/>
</dbReference>
<gene>
    <name evidence="5" type="ORF">J4Q44_G00082680</name>
</gene>
<protein>
    <recommendedName>
        <fullName evidence="4">Sulfatase-modifying factor enzyme-like domain-containing protein</fullName>
    </recommendedName>
</protein>
<dbReference type="PANTHER" id="PTHR23150">
    <property type="entry name" value="SULFATASE MODIFYING FACTOR 1, 2"/>
    <property type="match status" value="1"/>
</dbReference>
<comment type="subcellular location">
    <subcellularLocation>
        <location evidence="1">Endoplasmic reticulum lumen</location>
    </subcellularLocation>
</comment>
<evidence type="ECO:0000256" key="1">
    <source>
        <dbReference type="ARBA" id="ARBA00004319"/>
    </source>
</evidence>
<dbReference type="GO" id="GO:0120147">
    <property type="term" value="F:formylglycine-generating oxidase activity"/>
    <property type="evidence" value="ECO:0007669"/>
    <property type="project" value="TreeGrafter"/>
</dbReference>
<dbReference type="InterPro" id="IPR016187">
    <property type="entry name" value="CTDL_fold"/>
</dbReference>
<dbReference type="EMBL" id="JAGTTL010000006">
    <property type="protein sequence ID" value="KAK6321292.1"/>
    <property type="molecule type" value="Genomic_DNA"/>
</dbReference>
<comment type="caution">
    <text evidence="5">The sequence shown here is derived from an EMBL/GenBank/DDBJ whole genome shotgun (WGS) entry which is preliminary data.</text>
</comment>
<dbReference type="InterPro" id="IPR042095">
    <property type="entry name" value="SUMF_sf"/>
</dbReference>
<proteinExistence type="inferred from homology"/>
<dbReference type="AlphaFoldDB" id="A0AAN8RBW1"/>
<dbReference type="GO" id="GO:0005788">
    <property type="term" value="C:endoplasmic reticulum lumen"/>
    <property type="evidence" value="ECO:0007669"/>
    <property type="project" value="UniProtKB-SubCell"/>
</dbReference>
<evidence type="ECO:0000259" key="4">
    <source>
        <dbReference type="Pfam" id="PF03781"/>
    </source>
</evidence>
<dbReference type="Gene3D" id="3.90.1580.10">
    <property type="entry name" value="paralog of FGE (formylglycine-generating enzyme)"/>
    <property type="match status" value="2"/>
</dbReference>
<reference evidence="5 6" key="1">
    <citation type="submission" date="2021-04" db="EMBL/GenBank/DDBJ databases">
        <authorList>
            <person name="De Guttry C."/>
            <person name="Zahm M."/>
            <person name="Klopp C."/>
            <person name="Cabau C."/>
            <person name="Louis A."/>
            <person name="Berthelot C."/>
            <person name="Parey E."/>
            <person name="Roest Crollius H."/>
            <person name="Montfort J."/>
            <person name="Robinson-Rechavi M."/>
            <person name="Bucao C."/>
            <person name="Bouchez O."/>
            <person name="Gislard M."/>
            <person name="Lluch J."/>
            <person name="Milhes M."/>
            <person name="Lampietro C."/>
            <person name="Lopez Roques C."/>
            <person name="Donnadieu C."/>
            <person name="Braasch I."/>
            <person name="Desvignes T."/>
            <person name="Postlethwait J."/>
            <person name="Bobe J."/>
            <person name="Wedekind C."/>
            <person name="Guiguen Y."/>
        </authorList>
    </citation>
    <scope>NUCLEOTIDE SEQUENCE [LARGE SCALE GENOMIC DNA]</scope>
    <source>
        <strain evidence="5">Cs_M1</strain>
        <tissue evidence="5">Blood</tissue>
    </source>
</reference>
<dbReference type="InterPro" id="IPR005532">
    <property type="entry name" value="SUMF_dom"/>
</dbReference>
<dbReference type="InterPro" id="IPR051043">
    <property type="entry name" value="Sulfatase_Mod_Factor_Kinase"/>
</dbReference>
<keyword evidence="6" id="KW-1185">Reference proteome</keyword>